<feature type="transmembrane region" description="Helical" evidence="6">
    <location>
        <begin position="136"/>
        <end position="154"/>
    </location>
</feature>
<protein>
    <submittedName>
        <fullName evidence="7">Response regulator PleD</fullName>
    </submittedName>
</protein>
<dbReference type="GO" id="GO:0000155">
    <property type="term" value="F:phosphorelay sensor kinase activity"/>
    <property type="evidence" value="ECO:0007669"/>
    <property type="project" value="InterPro"/>
</dbReference>
<keyword evidence="2" id="KW-1003">Cell membrane</keyword>
<keyword evidence="4 6" id="KW-1133">Transmembrane helix</keyword>
<keyword evidence="5 6" id="KW-0472">Membrane</keyword>
<feature type="transmembrane region" description="Helical" evidence="6">
    <location>
        <begin position="69"/>
        <end position="92"/>
    </location>
</feature>
<dbReference type="GO" id="GO:0071555">
    <property type="term" value="P:cell wall organization"/>
    <property type="evidence" value="ECO:0007669"/>
    <property type="project" value="InterPro"/>
</dbReference>
<comment type="subcellular location">
    <subcellularLocation>
        <location evidence="1">Cell membrane</location>
        <topology evidence="1">Multi-pass membrane protein</topology>
    </subcellularLocation>
</comment>
<dbReference type="CDD" id="cd01949">
    <property type="entry name" value="GGDEF"/>
    <property type="match status" value="1"/>
</dbReference>
<dbReference type="PANTHER" id="PTHR45138">
    <property type="entry name" value="REGULATORY COMPONENTS OF SENSORY TRANSDUCTION SYSTEM"/>
    <property type="match status" value="1"/>
</dbReference>
<dbReference type="PROSITE" id="PS50887">
    <property type="entry name" value="GGDEF"/>
    <property type="match status" value="1"/>
</dbReference>
<dbReference type="GO" id="GO:0052621">
    <property type="term" value="F:diguanylate cyclase activity"/>
    <property type="evidence" value="ECO:0007669"/>
    <property type="project" value="TreeGrafter"/>
</dbReference>
<dbReference type="OMA" id="GASVQMM"/>
<accession>A0A415JEP0</accession>
<keyword evidence="3 6" id="KW-0812">Transmembrane</keyword>
<evidence type="ECO:0000256" key="1">
    <source>
        <dbReference type="ARBA" id="ARBA00004651"/>
    </source>
</evidence>
<dbReference type="SMART" id="SM00267">
    <property type="entry name" value="GGDEF"/>
    <property type="match status" value="1"/>
</dbReference>
<feature type="transmembrane region" description="Helical" evidence="6">
    <location>
        <begin position="39"/>
        <end position="57"/>
    </location>
</feature>
<dbReference type="Proteomes" id="UP000435910">
    <property type="component" value="Unassembled WGS sequence"/>
</dbReference>
<dbReference type="GO" id="GO:0005886">
    <property type="term" value="C:plasma membrane"/>
    <property type="evidence" value="ECO:0007669"/>
    <property type="project" value="UniProtKB-SubCell"/>
</dbReference>
<dbReference type="Pfam" id="PF07694">
    <property type="entry name" value="5TM-5TMR_LYT"/>
    <property type="match status" value="1"/>
</dbReference>
<evidence type="ECO:0000256" key="2">
    <source>
        <dbReference type="ARBA" id="ARBA00022475"/>
    </source>
</evidence>
<dbReference type="InterPro" id="IPR000160">
    <property type="entry name" value="GGDEF_dom"/>
</dbReference>
<reference evidence="7 8" key="1">
    <citation type="submission" date="2019-06" db="EMBL/GenBank/DDBJ databases">
        <title>Genome sequence analysis of &gt;100 Bacillus licheniformis strains suggests intrinsic resistance to this species.</title>
        <authorList>
            <person name="Wels M."/>
            <person name="Siezen R.J."/>
            <person name="Johansen E."/>
            <person name="Stuer-Lauridsen B."/>
            <person name="Bjerre K."/>
            <person name="Nielsen B.K.K."/>
        </authorList>
    </citation>
    <scope>NUCLEOTIDE SEQUENCE [LARGE SCALE GENOMIC DNA]</scope>
    <source>
        <strain evidence="7 8">BAC-16736</strain>
    </source>
</reference>
<sequence>MFLIDLFLNLCILITSLFIYTQLKWNIFSRKATNKQLDWIDGILGGVLGNVLMFFSIQATDETIVDLRYVPVMILFLFTGAFPAFICSLLIIGGRFVYGTNTSSIAALIGMIVIFAGYYLILRIMDKDAGTYRKTFALVIFANVAISIVILMILHDFFLMKMLLTWFWILSTIGGFTSVYIVSYLRKSHFLLKKYEEESSIDYLTGLNNVRQFDAIWNAHISNAKEKNEKLSLLLIDIDYFKTINDTYGHSNGDAILKELGTILKKSARSEDIVSRNGGEEFSVILPNCSHSQAAEIAERVRKEVETHTFFISHSKKIHITVSIGVAAFPEVIHSTGELIEKADQCLYRAKHLGRNRVCTSV</sequence>
<dbReference type="InterPro" id="IPR029787">
    <property type="entry name" value="Nucleotide_cyclase"/>
</dbReference>
<dbReference type="InterPro" id="IPR043128">
    <property type="entry name" value="Rev_trsase/Diguanyl_cyclase"/>
</dbReference>
<dbReference type="InterPro" id="IPR050469">
    <property type="entry name" value="Diguanylate_Cyclase"/>
</dbReference>
<gene>
    <name evidence="7" type="ORF">CHCC16736_2319</name>
</gene>
<dbReference type="GO" id="GO:0043709">
    <property type="term" value="P:cell adhesion involved in single-species biofilm formation"/>
    <property type="evidence" value="ECO:0007669"/>
    <property type="project" value="TreeGrafter"/>
</dbReference>
<feature type="transmembrane region" description="Helical" evidence="6">
    <location>
        <begin position="104"/>
        <end position="124"/>
    </location>
</feature>
<evidence type="ECO:0000313" key="8">
    <source>
        <dbReference type="Proteomes" id="UP000435910"/>
    </source>
</evidence>
<dbReference type="Pfam" id="PF00990">
    <property type="entry name" value="GGDEF"/>
    <property type="match status" value="1"/>
</dbReference>
<dbReference type="Gene3D" id="3.30.70.270">
    <property type="match status" value="1"/>
</dbReference>
<comment type="caution">
    <text evidence="7">The sequence shown here is derived from an EMBL/GenBank/DDBJ whole genome shotgun (WGS) entry which is preliminary data.</text>
</comment>
<evidence type="ECO:0000256" key="5">
    <source>
        <dbReference type="ARBA" id="ARBA00023136"/>
    </source>
</evidence>
<evidence type="ECO:0000256" key="3">
    <source>
        <dbReference type="ARBA" id="ARBA00022692"/>
    </source>
</evidence>
<name>A0A415JEP0_BACLI</name>
<dbReference type="GO" id="GO:1902201">
    <property type="term" value="P:negative regulation of bacterial-type flagellum-dependent cell motility"/>
    <property type="evidence" value="ECO:0007669"/>
    <property type="project" value="TreeGrafter"/>
</dbReference>
<dbReference type="RefSeq" id="WP_003182786.1">
    <property type="nucleotide sequence ID" value="NZ_BEXU01000029.1"/>
</dbReference>
<dbReference type="EMBL" id="NILC01000033">
    <property type="protein sequence ID" value="TWL21035.1"/>
    <property type="molecule type" value="Genomic_DNA"/>
</dbReference>
<organism evidence="7 8">
    <name type="scientific">Bacillus licheniformis</name>
    <dbReference type="NCBI Taxonomy" id="1402"/>
    <lineage>
        <taxon>Bacteria</taxon>
        <taxon>Bacillati</taxon>
        <taxon>Bacillota</taxon>
        <taxon>Bacilli</taxon>
        <taxon>Bacillales</taxon>
        <taxon>Bacillaceae</taxon>
        <taxon>Bacillus</taxon>
    </lineage>
</organism>
<dbReference type="NCBIfam" id="TIGR00254">
    <property type="entry name" value="GGDEF"/>
    <property type="match status" value="1"/>
</dbReference>
<feature type="transmembrane region" description="Helical" evidence="6">
    <location>
        <begin position="7"/>
        <end position="27"/>
    </location>
</feature>
<dbReference type="InterPro" id="IPR011620">
    <property type="entry name" value="Sig_transdc_His_kinase_LytS_TM"/>
</dbReference>
<dbReference type="AlphaFoldDB" id="A0A415JEP0"/>
<dbReference type="FunFam" id="3.30.70.270:FF:000001">
    <property type="entry name" value="Diguanylate cyclase domain protein"/>
    <property type="match status" value="1"/>
</dbReference>
<evidence type="ECO:0000256" key="4">
    <source>
        <dbReference type="ARBA" id="ARBA00022989"/>
    </source>
</evidence>
<dbReference type="PANTHER" id="PTHR45138:SF9">
    <property type="entry name" value="DIGUANYLATE CYCLASE DGCM-RELATED"/>
    <property type="match status" value="1"/>
</dbReference>
<proteinExistence type="predicted"/>
<dbReference type="SUPFAM" id="SSF55073">
    <property type="entry name" value="Nucleotide cyclase"/>
    <property type="match status" value="1"/>
</dbReference>
<evidence type="ECO:0000313" key="7">
    <source>
        <dbReference type="EMBL" id="TWL21035.1"/>
    </source>
</evidence>
<feature type="transmembrane region" description="Helical" evidence="6">
    <location>
        <begin position="166"/>
        <end position="185"/>
    </location>
</feature>
<dbReference type="GeneID" id="92861098"/>
<evidence type="ECO:0000256" key="6">
    <source>
        <dbReference type="SAM" id="Phobius"/>
    </source>
</evidence>